<dbReference type="GeneID" id="63744900"/>
<dbReference type="STRING" id="1073089.A0A1L9R6W4"/>
<dbReference type="Gene3D" id="3.40.630.30">
    <property type="match status" value="1"/>
</dbReference>
<feature type="compositionally biased region" description="Low complexity" evidence="1">
    <location>
        <begin position="184"/>
        <end position="203"/>
    </location>
</feature>
<proteinExistence type="predicted"/>
<dbReference type="Proteomes" id="UP000184383">
    <property type="component" value="Unassembled WGS sequence"/>
</dbReference>
<keyword evidence="4" id="KW-1185">Reference proteome</keyword>
<dbReference type="AlphaFoldDB" id="A0A1L9R6W4"/>
<feature type="domain" description="GCN5-related N-acetyltransferase Rv2170-like" evidence="2">
    <location>
        <begin position="280"/>
        <end position="364"/>
    </location>
</feature>
<dbReference type="VEuPathDB" id="FungiDB:ASPWEDRAFT_121176"/>
<evidence type="ECO:0000256" key="1">
    <source>
        <dbReference type="SAM" id="MobiDB-lite"/>
    </source>
</evidence>
<dbReference type="PANTHER" id="PTHR20958">
    <property type="entry name" value="GLYCINE N-ACYLTRANSFERASE-LIKE PROTEIN"/>
    <property type="match status" value="1"/>
</dbReference>
<dbReference type="InterPro" id="IPR013653">
    <property type="entry name" value="GCN5-like_dom"/>
</dbReference>
<dbReference type="PANTHER" id="PTHR20958:SF6">
    <property type="entry name" value="GLYCINE N-ACYLTRANSFERASE-LIKE PROTEIN"/>
    <property type="match status" value="1"/>
</dbReference>
<dbReference type="Pfam" id="PF08445">
    <property type="entry name" value="FR47"/>
    <property type="match status" value="1"/>
</dbReference>
<dbReference type="GO" id="GO:0016747">
    <property type="term" value="F:acyltransferase activity, transferring groups other than amino-acyl groups"/>
    <property type="evidence" value="ECO:0007669"/>
    <property type="project" value="InterPro"/>
</dbReference>
<organism evidence="3 4">
    <name type="scientific">Aspergillus wentii DTO 134E9</name>
    <dbReference type="NCBI Taxonomy" id="1073089"/>
    <lineage>
        <taxon>Eukaryota</taxon>
        <taxon>Fungi</taxon>
        <taxon>Dikarya</taxon>
        <taxon>Ascomycota</taxon>
        <taxon>Pezizomycotina</taxon>
        <taxon>Eurotiomycetes</taxon>
        <taxon>Eurotiomycetidae</taxon>
        <taxon>Eurotiales</taxon>
        <taxon>Aspergillaceae</taxon>
        <taxon>Aspergillus</taxon>
        <taxon>Aspergillus subgen. Cremei</taxon>
    </lineage>
</organism>
<name>A0A1L9R6W4_ASPWE</name>
<feature type="region of interest" description="Disordered" evidence="1">
    <location>
        <begin position="184"/>
        <end position="226"/>
    </location>
</feature>
<sequence>MIYTHPTPQSTLLPILHCHLPNCIPLYRRIQHALVHDNPSHSFSLATFPPSSPPSSSSPWLAAHVNLYRGRETQLFLYSSLEQQSSTVPVLALHDGTYTAELTASDAEKDVGRTQLLALLGYLKTNLLPVYLSFLEEQQQAATNVEEKGVAKIAPPPSTAFLVGSLHTGVLALLTKEESSGLESSVSSLSGNSVSSSISNESITASGNELEHEHEHPLPPGYFYHDRHGKSGIQPKDYSLVASRTKIPRSPESLSKMFGMAIYHRPVATEAVDEPESESESPVAWAFLGYEGALATLHVEPEHRGQGLAIQLVKETLRRGLRDDGVFGEESKYTWAHVDVTLSNAASRRVMEKVGGKMSWTDTWAIVELL</sequence>
<evidence type="ECO:0000313" key="4">
    <source>
        <dbReference type="Proteomes" id="UP000184383"/>
    </source>
</evidence>
<dbReference type="SUPFAM" id="SSF55729">
    <property type="entry name" value="Acyl-CoA N-acyltransferases (Nat)"/>
    <property type="match status" value="1"/>
</dbReference>
<accession>A0A1L9R6W4</accession>
<reference evidence="4" key="1">
    <citation type="journal article" date="2017" name="Genome Biol.">
        <title>Comparative genomics reveals high biological diversity and specific adaptations in the industrially and medically important fungal genus Aspergillus.</title>
        <authorList>
            <person name="de Vries R.P."/>
            <person name="Riley R."/>
            <person name="Wiebenga A."/>
            <person name="Aguilar-Osorio G."/>
            <person name="Amillis S."/>
            <person name="Uchima C.A."/>
            <person name="Anderluh G."/>
            <person name="Asadollahi M."/>
            <person name="Askin M."/>
            <person name="Barry K."/>
            <person name="Battaglia E."/>
            <person name="Bayram O."/>
            <person name="Benocci T."/>
            <person name="Braus-Stromeyer S.A."/>
            <person name="Caldana C."/>
            <person name="Canovas D."/>
            <person name="Cerqueira G.C."/>
            <person name="Chen F."/>
            <person name="Chen W."/>
            <person name="Choi C."/>
            <person name="Clum A."/>
            <person name="Dos Santos R.A."/>
            <person name="Damasio A.R."/>
            <person name="Diallinas G."/>
            <person name="Emri T."/>
            <person name="Fekete E."/>
            <person name="Flipphi M."/>
            <person name="Freyberg S."/>
            <person name="Gallo A."/>
            <person name="Gournas C."/>
            <person name="Habgood R."/>
            <person name="Hainaut M."/>
            <person name="Harispe M.L."/>
            <person name="Henrissat B."/>
            <person name="Hilden K.S."/>
            <person name="Hope R."/>
            <person name="Hossain A."/>
            <person name="Karabika E."/>
            <person name="Karaffa L."/>
            <person name="Karanyi Z."/>
            <person name="Krasevec N."/>
            <person name="Kuo A."/>
            <person name="Kusch H."/>
            <person name="LaButti K."/>
            <person name="Lagendijk E.L."/>
            <person name="Lapidus A."/>
            <person name="Levasseur A."/>
            <person name="Lindquist E."/>
            <person name="Lipzen A."/>
            <person name="Logrieco A.F."/>
            <person name="MacCabe A."/>
            <person name="Maekelae M.R."/>
            <person name="Malavazi I."/>
            <person name="Melin P."/>
            <person name="Meyer V."/>
            <person name="Mielnichuk N."/>
            <person name="Miskei M."/>
            <person name="Molnar A.P."/>
            <person name="Mule G."/>
            <person name="Ngan C.Y."/>
            <person name="Orejas M."/>
            <person name="Orosz E."/>
            <person name="Ouedraogo J.P."/>
            <person name="Overkamp K.M."/>
            <person name="Park H.-S."/>
            <person name="Perrone G."/>
            <person name="Piumi F."/>
            <person name="Punt P.J."/>
            <person name="Ram A.F."/>
            <person name="Ramon A."/>
            <person name="Rauscher S."/>
            <person name="Record E."/>
            <person name="Riano-Pachon D.M."/>
            <person name="Robert V."/>
            <person name="Roehrig J."/>
            <person name="Ruller R."/>
            <person name="Salamov A."/>
            <person name="Salih N.S."/>
            <person name="Samson R.A."/>
            <person name="Sandor E."/>
            <person name="Sanguinetti M."/>
            <person name="Schuetze T."/>
            <person name="Sepcic K."/>
            <person name="Shelest E."/>
            <person name="Sherlock G."/>
            <person name="Sophianopoulou V."/>
            <person name="Squina F.M."/>
            <person name="Sun H."/>
            <person name="Susca A."/>
            <person name="Todd R.B."/>
            <person name="Tsang A."/>
            <person name="Unkles S.E."/>
            <person name="van de Wiele N."/>
            <person name="van Rossen-Uffink D."/>
            <person name="Oliveira J.V."/>
            <person name="Vesth T.C."/>
            <person name="Visser J."/>
            <person name="Yu J.-H."/>
            <person name="Zhou M."/>
            <person name="Andersen M.R."/>
            <person name="Archer D.B."/>
            <person name="Baker S.E."/>
            <person name="Benoit I."/>
            <person name="Brakhage A.A."/>
            <person name="Braus G.H."/>
            <person name="Fischer R."/>
            <person name="Frisvad J.C."/>
            <person name="Goldman G.H."/>
            <person name="Houbraken J."/>
            <person name="Oakley B."/>
            <person name="Pocsi I."/>
            <person name="Scazzocchio C."/>
            <person name="Seiboth B."/>
            <person name="vanKuyk P.A."/>
            <person name="Wortman J."/>
            <person name="Dyer P.S."/>
            <person name="Grigoriev I.V."/>
        </authorList>
    </citation>
    <scope>NUCLEOTIDE SEQUENCE [LARGE SCALE GENOMIC DNA]</scope>
    <source>
        <strain evidence="4">DTO 134E9</strain>
    </source>
</reference>
<dbReference type="OrthoDB" id="5335812at2759"/>
<evidence type="ECO:0000313" key="3">
    <source>
        <dbReference type="EMBL" id="OJJ30662.1"/>
    </source>
</evidence>
<dbReference type="InterPro" id="IPR016181">
    <property type="entry name" value="Acyl_CoA_acyltransferase"/>
</dbReference>
<gene>
    <name evidence="3" type="ORF">ASPWEDRAFT_121176</name>
</gene>
<dbReference type="InterPro" id="IPR053225">
    <property type="entry name" value="Acyl-CoA_N-acyltransferase"/>
</dbReference>
<protein>
    <recommendedName>
        <fullName evidence="2">GCN5-related N-acetyltransferase Rv2170-like domain-containing protein</fullName>
    </recommendedName>
</protein>
<evidence type="ECO:0000259" key="2">
    <source>
        <dbReference type="Pfam" id="PF08445"/>
    </source>
</evidence>
<dbReference type="RefSeq" id="XP_040684339.1">
    <property type="nucleotide sequence ID" value="XM_040829052.1"/>
</dbReference>
<dbReference type="EMBL" id="KV878217">
    <property type="protein sequence ID" value="OJJ30662.1"/>
    <property type="molecule type" value="Genomic_DNA"/>
</dbReference>